<dbReference type="Gene3D" id="3.40.50.720">
    <property type="entry name" value="NAD(P)-binding Rossmann-like Domain"/>
    <property type="match status" value="1"/>
</dbReference>
<evidence type="ECO:0000256" key="5">
    <source>
        <dbReference type="ARBA" id="ARBA00022755"/>
    </source>
</evidence>
<evidence type="ECO:0000256" key="1">
    <source>
        <dbReference type="ARBA" id="ARBA00004777"/>
    </source>
</evidence>
<dbReference type="GO" id="GO:0000105">
    <property type="term" value="P:L-histidine biosynthetic process"/>
    <property type="evidence" value="ECO:0007669"/>
    <property type="project" value="UniProtKB-KW"/>
</dbReference>
<feature type="binding site" evidence="12">
    <location>
        <begin position="165"/>
        <end position="167"/>
    </location>
    <ligand>
        <name>NADP(+)</name>
        <dbReference type="ChEBI" id="CHEBI:58349"/>
    </ligand>
</feature>
<comment type="pathway">
    <text evidence="1 12">One-carbon metabolism; tetrahydrofolate interconversion.</text>
</comment>
<dbReference type="InterPro" id="IPR046346">
    <property type="entry name" value="Aminoacid_DH-like_N_sf"/>
</dbReference>
<evidence type="ECO:0000256" key="11">
    <source>
        <dbReference type="ARBA" id="ARBA00023268"/>
    </source>
</evidence>
<dbReference type="FunFam" id="3.40.50.10860:FF:000005">
    <property type="entry name" value="C-1-tetrahydrofolate synthase, cytoplasmic, putative"/>
    <property type="match status" value="1"/>
</dbReference>
<keyword evidence="7 12" id="KW-0521">NADP</keyword>
<dbReference type="Gene3D" id="3.40.50.10860">
    <property type="entry name" value="Leucine Dehydrogenase, chain A, domain 1"/>
    <property type="match status" value="1"/>
</dbReference>
<dbReference type="GO" id="GO:0004488">
    <property type="term" value="F:methylenetetrahydrofolate dehydrogenase (NADP+) activity"/>
    <property type="evidence" value="ECO:0007669"/>
    <property type="project" value="UniProtKB-UniRule"/>
</dbReference>
<keyword evidence="4 12" id="KW-0028">Amino-acid biosynthesis</keyword>
<evidence type="ECO:0000256" key="3">
    <source>
        <dbReference type="ARBA" id="ARBA00022563"/>
    </source>
</evidence>
<dbReference type="PANTHER" id="PTHR48099">
    <property type="entry name" value="C-1-TETRAHYDROFOLATE SYNTHASE, CYTOPLASMIC-RELATED"/>
    <property type="match status" value="1"/>
</dbReference>
<evidence type="ECO:0000256" key="12">
    <source>
        <dbReference type="HAMAP-Rule" id="MF_01576"/>
    </source>
</evidence>
<dbReference type="InterPro" id="IPR020867">
    <property type="entry name" value="THF_DH/CycHdrlase_CS"/>
</dbReference>
<feature type="domain" description="Tetrahydrofolate dehydrogenase/cyclohydrolase catalytic" evidence="13">
    <location>
        <begin position="5"/>
        <end position="120"/>
    </location>
</feature>
<evidence type="ECO:0000256" key="10">
    <source>
        <dbReference type="ARBA" id="ARBA00023167"/>
    </source>
</evidence>
<dbReference type="EMBL" id="CP158357">
    <property type="protein sequence ID" value="XBX78398.1"/>
    <property type="molecule type" value="Genomic_DNA"/>
</dbReference>
<evidence type="ECO:0000256" key="6">
    <source>
        <dbReference type="ARBA" id="ARBA00022801"/>
    </source>
</evidence>
<comment type="caution">
    <text evidence="12">Lacks conserved residue(s) required for the propagation of feature annotation.</text>
</comment>
<keyword evidence="5 12" id="KW-0658">Purine biosynthesis</keyword>
<keyword evidence="9 12" id="KW-0368">Histidine biosynthesis</keyword>
<gene>
    <name evidence="12 15" type="primary">folD</name>
    <name evidence="15" type="ORF">ABS642_21250</name>
</gene>
<comment type="function">
    <text evidence="12">Catalyzes the oxidation of 5,10-methylenetetrahydrofolate to 5,10-methenyltetrahydrofolate and then the hydrolysis of 5,10-methenyltetrahydrofolate to 10-formyltetrahydrofolate.</text>
</comment>
<evidence type="ECO:0000259" key="14">
    <source>
        <dbReference type="Pfam" id="PF02882"/>
    </source>
</evidence>
<dbReference type="GO" id="GO:0009086">
    <property type="term" value="P:methionine biosynthetic process"/>
    <property type="evidence" value="ECO:0007669"/>
    <property type="project" value="UniProtKB-KW"/>
</dbReference>
<dbReference type="FunFam" id="3.40.50.720:FF:000094">
    <property type="entry name" value="Bifunctional protein FolD"/>
    <property type="match status" value="1"/>
</dbReference>
<dbReference type="SUPFAM" id="SSF53223">
    <property type="entry name" value="Aminoacid dehydrogenase-like, N-terminal domain"/>
    <property type="match status" value="1"/>
</dbReference>
<dbReference type="PRINTS" id="PR00085">
    <property type="entry name" value="THFDHDRGNASE"/>
</dbReference>
<feature type="domain" description="Tetrahydrofolate dehydrogenase/cyclohydrolase NAD(P)-binding" evidence="14">
    <location>
        <begin position="139"/>
        <end position="279"/>
    </location>
</feature>
<dbReference type="AlphaFoldDB" id="A0AAU7VWB7"/>
<dbReference type="SUPFAM" id="SSF51735">
    <property type="entry name" value="NAD(P)-binding Rossmann-fold domains"/>
    <property type="match status" value="1"/>
</dbReference>
<dbReference type="Pfam" id="PF02882">
    <property type="entry name" value="THF_DHG_CYH_C"/>
    <property type="match status" value="1"/>
</dbReference>
<dbReference type="HAMAP" id="MF_01576">
    <property type="entry name" value="THF_DHG_CYH"/>
    <property type="match status" value="1"/>
</dbReference>
<dbReference type="InterPro" id="IPR000672">
    <property type="entry name" value="THF_DH/CycHdrlase"/>
</dbReference>
<dbReference type="GO" id="GO:0005829">
    <property type="term" value="C:cytosol"/>
    <property type="evidence" value="ECO:0007669"/>
    <property type="project" value="TreeGrafter"/>
</dbReference>
<dbReference type="GO" id="GO:0004477">
    <property type="term" value="F:methenyltetrahydrofolate cyclohydrolase activity"/>
    <property type="evidence" value="ECO:0007669"/>
    <property type="project" value="UniProtKB-UniRule"/>
</dbReference>
<dbReference type="NCBIfam" id="NF010783">
    <property type="entry name" value="PRK14186.1"/>
    <property type="match status" value="1"/>
</dbReference>
<dbReference type="InterPro" id="IPR036291">
    <property type="entry name" value="NAD(P)-bd_dom_sf"/>
</dbReference>
<comment type="similarity">
    <text evidence="12">Belongs to the tetrahydrofolate dehydrogenase/cyclohydrolase family.</text>
</comment>
<dbReference type="GO" id="GO:0035999">
    <property type="term" value="P:tetrahydrofolate interconversion"/>
    <property type="evidence" value="ECO:0007669"/>
    <property type="project" value="UniProtKB-UniRule"/>
</dbReference>
<evidence type="ECO:0000256" key="2">
    <source>
        <dbReference type="ARBA" id="ARBA00011738"/>
    </source>
</evidence>
<dbReference type="EC" id="1.5.1.5" evidence="12"/>
<evidence type="ECO:0000313" key="15">
    <source>
        <dbReference type="EMBL" id="XBX78398.1"/>
    </source>
</evidence>
<keyword evidence="8 12" id="KW-0560">Oxidoreductase</keyword>
<organism evidence="15">
    <name type="scientific">Microbacterium sp. A8/3-1</name>
    <dbReference type="NCBI Taxonomy" id="3160749"/>
    <lineage>
        <taxon>Bacteria</taxon>
        <taxon>Bacillati</taxon>
        <taxon>Actinomycetota</taxon>
        <taxon>Actinomycetes</taxon>
        <taxon>Micrococcales</taxon>
        <taxon>Microbacteriaceae</taxon>
        <taxon>Microbacterium</taxon>
    </lineage>
</organism>
<comment type="catalytic activity">
    <reaction evidence="12">
        <text>(6R)-5,10-methylene-5,6,7,8-tetrahydrofolate + NADP(+) = (6R)-5,10-methenyltetrahydrofolate + NADPH</text>
        <dbReference type="Rhea" id="RHEA:22812"/>
        <dbReference type="ChEBI" id="CHEBI:15636"/>
        <dbReference type="ChEBI" id="CHEBI:57455"/>
        <dbReference type="ChEBI" id="CHEBI:57783"/>
        <dbReference type="ChEBI" id="CHEBI:58349"/>
        <dbReference type="EC" id="1.5.1.5"/>
    </reaction>
</comment>
<evidence type="ECO:0000256" key="4">
    <source>
        <dbReference type="ARBA" id="ARBA00022605"/>
    </source>
</evidence>
<dbReference type="PANTHER" id="PTHR48099:SF5">
    <property type="entry name" value="C-1-TETRAHYDROFOLATE SYNTHASE, CYTOPLASMIC"/>
    <property type="match status" value="1"/>
</dbReference>
<feature type="binding site" evidence="12">
    <location>
        <position position="231"/>
    </location>
    <ligand>
        <name>NADP(+)</name>
        <dbReference type="ChEBI" id="CHEBI:58349"/>
    </ligand>
</feature>
<evidence type="ECO:0000259" key="13">
    <source>
        <dbReference type="Pfam" id="PF00763"/>
    </source>
</evidence>
<dbReference type="InterPro" id="IPR020630">
    <property type="entry name" value="THF_DH/CycHdrlase_cat_dom"/>
</dbReference>
<evidence type="ECO:0000256" key="7">
    <source>
        <dbReference type="ARBA" id="ARBA00022857"/>
    </source>
</evidence>
<keyword evidence="3 12" id="KW-0554">One-carbon metabolism</keyword>
<comment type="catalytic activity">
    <reaction evidence="12">
        <text>(6R)-5,10-methenyltetrahydrofolate + H2O = (6R)-10-formyltetrahydrofolate + H(+)</text>
        <dbReference type="Rhea" id="RHEA:23700"/>
        <dbReference type="ChEBI" id="CHEBI:15377"/>
        <dbReference type="ChEBI" id="CHEBI:15378"/>
        <dbReference type="ChEBI" id="CHEBI:57455"/>
        <dbReference type="ChEBI" id="CHEBI:195366"/>
        <dbReference type="EC" id="3.5.4.9"/>
    </reaction>
</comment>
<proteinExistence type="inferred from homology"/>
<keyword evidence="10 12" id="KW-0486">Methionine biosynthesis</keyword>
<sequence>MATVISGSAIAASVRAEVADGVSDLITRVGRTPGLATILVGADAASRVYVASKRKACVAAGMTDHHRELPGSATQDQVSAVIDELAADDRVSGILLQLPLPDHLDAGALIDRIPAAKDVDGLTMVSAGALSAGKPGLRPCTPLGVIEILDQSGVEIGGKRVVVVGRSALVGRPLAQLFVQRDATVTIAHSRTVDLAAVTREAEILVAAAGVPELIGAEHIAEGAVVIDVGIHRTGTGLVGDVDFAAAEIRASQITPVPGGVGPMTIAMLLRNTLRAAEAADQSHIRRTNP</sequence>
<dbReference type="EC" id="3.5.4.9" evidence="12"/>
<dbReference type="InterPro" id="IPR020631">
    <property type="entry name" value="THF_DH/CycHdrlase_NAD-bd_dom"/>
</dbReference>
<reference evidence="15" key="1">
    <citation type="submission" date="2024-06" db="EMBL/GenBank/DDBJ databases">
        <title>Draft genome sequence of Microbacterium sp. strain A8/3-1, isolated from Oxytropis tragacanthoides Fisch. ex DC. Root nodules in the Altai region of Russia.</title>
        <authorList>
            <person name="Sazanova A."/>
            <person name="Guro P."/>
            <person name="Kuznetsova I."/>
            <person name="Belimov A."/>
            <person name="Safronova V."/>
        </authorList>
    </citation>
    <scope>NUCLEOTIDE SEQUENCE</scope>
    <source>
        <strain evidence="15">A8/3-1</strain>
    </source>
</reference>
<protein>
    <recommendedName>
        <fullName evidence="12">Bifunctional protein FolD</fullName>
    </recommendedName>
    <domain>
        <recommendedName>
            <fullName evidence="12">Methylenetetrahydrofolate dehydrogenase</fullName>
            <ecNumber evidence="12">1.5.1.5</ecNumber>
        </recommendedName>
    </domain>
    <domain>
        <recommendedName>
            <fullName evidence="12">Methenyltetrahydrofolate cyclohydrolase</fullName>
            <ecNumber evidence="12">3.5.4.9</ecNumber>
        </recommendedName>
    </domain>
</protein>
<evidence type="ECO:0000256" key="9">
    <source>
        <dbReference type="ARBA" id="ARBA00023102"/>
    </source>
</evidence>
<dbReference type="RefSeq" id="WP_350351666.1">
    <property type="nucleotide sequence ID" value="NZ_CP158357.1"/>
</dbReference>
<keyword evidence="11 12" id="KW-0511">Multifunctional enzyme</keyword>
<dbReference type="GO" id="GO:0006164">
    <property type="term" value="P:purine nucleotide biosynthetic process"/>
    <property type="evidence" value="ECO:0007669"/>
    <property type="project" value="UniProtKB-KW"/>
</dbReference>
<accession>A0AAU7VWB7</accession>
<dbReference type="Pfam" id="PF00763">
    <property type="entry name" value="THF_DHG_CYH"/>
    <property type="match status" value="1"/>
</dbReference>
<name>A0AAU7VWB7_9MICO</name>
<keyword evidence="6 12" id="KW-0378">Hydrolase</keyword>
<evidence type="ECO:0000256" key="8">
    <source>
        <dbReference type="ARBA" id="ARBA00023002"/>
    </source>
</evidence>
<comment type="subunit">
    <text evidence="2 12">Homodimer.</text>
</comment>
<dbReference type="CDD" id="cd01080">
    <property type="entry name" value="NAD_bind_m-THF_DH_Cyclohyd"/>
    <property type="match status" value="1"/>
</dbReference>
<dbReference type="PROSITE" id="PS00767">
    <property type="entry name" value="THF_DHG_CYH_2"/>
    <property type="match status" value="1"/>
</dbReference>